<reference evidence="2 3" key="1">
    <citation type="submission" date="2015-11" db="EMBL/GenBank/DDBJ databases">
        <title>Description and complete genome sequence of a novel strain predominating in hypersaline microbial mats and representing a new family of the Bacteriodetes phylum.</title>
        <authorList>
            <person name="Spring S."/>
            <person name="Bunk B."/>
            <person name="Sproer C."/>
            <person name="Klenk H.-P."/>
        </authorList>
    </citation>
    <scope>NUCLEOTIDE SEQUENCE [LARGE SCALE GENOMIC DNA]</scope>
    <source>
        <strain evidence="2 3">L21-Spi-D4</strain>
    </source>
</reference>
<dbReference type="RefSeq" id="WP_057952231.1">
    <property type="nucleotide sequence ID" value="NZ_CP013118.1"/>
</dbReference>
<dbReference type="OrthoDB" id="1119072at2"/>
<evidence type="ECO:0000313" key="3">
    <source>
        <dbReference type="Proteomes" id="UP000064893"/>
    </source>
</evidence>
<name>A0A0S2HXA0_9BACT</name>
<dbReference type="KEGG" id="blq:L21SP5_01046"/>
<dbReference type="Proteomes" id="UP000064893">
    <property type="component" value="Chromosome"/>
</dbReference>
<organism evidence="2 3">
    <name type="scientific">Salinivirga cyanobacteriivorans</name>
    <dbReference type="NCBI Taxonomy" id="1307839"/>
    <lineage>
        <taxon>Bacteria</taxon>
        <taxon>Pseudomonadati</taxon>
        <taxon>Bacteroidota</taxon>
        <taxon>Bacteroidia</taxon>
        <taxon>Bacteroidales</taxon>
        <taxon>Salinivirgaceae</taxon>
        <taxon>Salinivirga</taxon>
    </lineage>
</organism>
<feature type="compositionally biased region" description="Low complexity" evidence="1">
    <location>
        <begin position="317"/>
        <end position="353"/>
    </location>
</feature>
<dbReference type="STRING" id="1307839.L21SP5_01046"/>
<evidence type="ECO:0000313" key="2">
    <source>
        <dbReference type="EMBL" id="ALO14713.1"/>
    </source>
</evidence>
<sequence>MIKSLAVAFNFLVILILSNIFGGVSVTQNIPEEVDAGDQFTVSVTIDKSNIGAFGRYQMELPNGFEAKAKESNGGSFNFSDQKVRIQWLTLPYDDRFTITFDVIVPATVSGDFQLRSSFAFIKDNSPTVEEIPAHTITVKGSESAEDLTATNTYNYKGVRMKEIDCIRQKPYLNQNDEIIVNLLVVNKVGINQFGKIQEQIPRGYKAISLRSKNAMFTNNGRILKFMWMQFPSDEHFVVTYKLIQTEEIPNQAFLIKGEMTYTRNGRNHVIDIAERQIDLEEFAEEDLVVDNTPMPEDDEKTDLLDAGDRFAGTDYTADNQTGTGTDDQQTGDETYTDNQTQTQQDQQTTGYTQDDENETQTYRETNYAIAVSKGITYRVQVAAGHKLVNEAYFRRRKLKENVQIEIHQGWHKYTVGSHHVYKKARDHRNMIWETTPINDAFVCAYNNGQRITVQEALMIANQKWYK</sequence>
<dbReference type="EMBL" id="CP013118">
    <property type="protein sequence ID" value="ALO14713.1"/>
    <property type="molecule type" value="Genomic_DNA"/>
</dbReference>
<protein>
    <submittedName>
        <fullName evidence="2">Uncharacterized protein</fullName>
    </submittedName>
</protein>
<accession>A0A0S2HXA0</accession>
<keyword evidence="3" id="KW-1185">Reference proteome</keyword>
<feature type="region of interest" description="Disordered" evidence="1">
    <location>
        <begin position="310"/>
        <end position="361"/>
    </location>
</feature>
<dbReference type="AlphaFoldDB" id="A0A0S2HXA0"/>
<gene>
    <name evidence="2" type="ORF">L21SP5_01046</name>
</gene>
<proteinExistence type="predicted"/>
<evidence type="ECO:0000256" key="1">
    <source>
        <dbReference type="SAM" id="MobiDB-lite"/>
    </source>
</evidence>